<organism evidence="1 2">
    <name type="scientific">Pseudomonas synxantha</name>
    <dbReference type="NCBI Taxonomy" id="47883"/>
    <lineage>
        <taxon>Bacteria</taxon>
        <taxon>Pseudomonadati</taxon>
        <taxon>Pseudomonadota</taxon>
        <taxon>Gammaproteobacteria</taxon>
        <taxon>Pseudomonadales</taxon>
        <taxon>Pseudomonadaceae</taxon>
        <taxon>Pseudomonas</taxon>
    </lineage>
</organism>
<name>A0AAX3IFF6_9PSED</name>
<evidence type="ECO:0000313" key="1">
    <source>
        <dbReference type="EMBL" id="VTR05657.1"/>
    </source>
</evidence>
<dbReference type="Proteomes" id="UP000306562">
    <property type="component" value="Chromosome"/>
</dbReference>
<dbReference type="EMBL" id="LR590482">
    <property type="protein sequence ID" value="VTR05657.1"/>
    <property type="molecule type" value="Genomic_DNA"/>
</dbReference>
<reference evidence="1 2" key="1">
    <citation type="submission" date="2019-05" db="EMBL/GenBank/DDBJ databases">
        <authorList>
            <consortium name="Pathogen Informatics"/>
        </authorList>
    </citation>
    <scope>NUCLEOTIDE SEQUENCE [LARGE SCALE GENOMIC DNA]</scope>
    <source>
        <strain evidence="1 2">NCTC10696</strain>
    </source>
</reference>
<proteinExistence type="predicted"/>
<evidence type="ECO:0000313" key="2">
    <source>
        <dbReference type="Proteomes" id="UP000306562"/>
    </source>
</evidence>
<dbReference type="AlphaFoldDB" id="A0AAX3IFF6"/>
<gene>
    <name evidence="1" type="ORF">NCTC10696_05876</name>
</gene>
<protein>
    <submittedName>
        <fullName evidence="1">Uncharacterized protein</fullName>
    </submittedName>
</protein>
<accession>A0AAX3IFF6</accession>
<sequence length="35" mass="3759">MAEPAAKLYAPLPIEPMGDVHAADGKAWEVPLTRL</sequence>